<comment type="caution">
    <text evidence="1">The sequence shown here is derived from an EMBL/GenBank/DDBJ whole genome shotgun (WGS) entry which is preliminary data.</text>
</comment>
<dbReference type="AlphaFoldDB" id="V6S564"/>
<name>V6S564_9FLAO</name>
<dbReference type="EMBL" id="VLKQ01000005">
    <property type="protein sequence ID" value="TWI12918.1"/>
    <property type="molecule type" value="Genomic_DNA"/>
</dbReference>
<sequence length="135" mass="15587">MYSLNRITTVADCDVLLTWATKEKANLTYKRIGEERFSTNYSETSIEIDAVLQGVLTEIAAEESIITILPEGKTKEEHEKKKYRLEYKKFMLENRRESYGVVALLENELDLERLNKEIAEVDVFIAAITAHRNTL</sequence>
<dbReference type="Proteomes" id="UP000319848">
    <property type="component" value="Unassembled WGS sequence"/>
</dbReference>
<keyword evidence="2" id="KW-1185">Reference proteome</keyword>
<organism evidence="1 2">
    <name type="scientific">Flavobacterium cauense R2A-7</name>
    <dbReference type="NCBI Taxonomy" id="1341154"/>
    <lineage>
        <taxon>Bacteria</taxon>
        <taxon>Pseudomonadati</taxon>
        <taxon>Bacteroidota</taxon>
        <taxon>Flavobacteriia</taxon>
        <taxon>Flavobacteriales</taxon>
        <taxon>Flavobacteriaceae</taxon>
        <taxon>Flavobacterium</taxon>
    </lineage>
</organism>
<proteinExistence type="predicted"/>
<dbReference type="OrthoDB" id="1493633at2"/>
<evidence type="ECO:0000313" key="1">
    <source>
        <dbReference type="EMBL" id="TWI12918.1"/>
    </source>
</evidence>
<dbReference type="RefSeq" id="WP_023569420.1">
    <property type="nucleotide sequence ID" value="NZ_AVBI01000001.1"/>
</dbReference>
<evidence type="ECO:0000313" key="2">
    <source>
        <dbReference type="Proteomes" id="UP000319848"/>
    </source>
</evidence>
<accession>V6S564</accession>
<protein>
    <submittedName>
        <fullName evidence="1">Uncharacterized protein</fullName>
    </submittedName>
</protein>
<reference evidence="1 2" key="1">
    <citation type="journal article" date="2015" name="Stand. Genomic Sci.">
        <title>Genomic Encyclopedia of Bacterial and Archaeal Type Strains, Phase III: the genomes of soil and plant-associated and newly described type strains.</title>
        <authorList>
            <person name="Whitman W.B."/>
            <person name="Woyke T."/>
            <person name="Klenk H.P."/>
            <person name="Zhou Y."/>
            <person name="Lilburn T.G."/>
            <person name="Beck B.J."/>
            <person name="De Vos P."/>
            <person name="Vandamme P."/>
            <person name="Eisen J.A."/>
            <person name="Garrity G."/>
            <person name="Hugenholtz P."/>
            <person name="Kyrpides N.C."/>
        </authorList>
    </citation>
    <scope>NUCLEOTIDE SEQUENCE [LARGE SCALE GENOMIC DNA]</scope>
    <source>
        <strain evidence="1 2">CGMCC 1.7270</strain>
    </source>
</reference>
<gene>
    <name evidence="1" type="ORF">IP98_01397</name>
</gene>